<reference evidence="1" key="1">
    <citation type="submission" date="2018-05" db="EMBL/GenBank/DDBJ databases">
        <authorList>
            <person name="Lanie J.A."/>
            <person name="Ng W.-L."/>
            <person name="Kazmierczak K.M."/>
            <person name="Andrzejewski T.M."/>
            <person name="Davidsen T.M."/>
            <person name="Wayne K.J."/>
            <person name="Tettelin H."/>
            <person name="Glass J.I."/>
            <person name="Rusch D."/>
            <person name="Podicherti R."/>
            <person name="Tsui H.-C.T."/>
            <person name="Winkler M.E."/>
        </authorList>
    </citation>
    <scope>NUCLEOTIDE SEQUENCE</scope>
</reference>
<accession>A0A382AL77</accession>
<evidence type="ECO:0008006" key="2">
    <source>
        <dbReference type="Google" id="ProtNLM"/>
    </source>
</evidence>
<name>A0A382AL77_9ZZZZ</name>
<evidence type="ECO:0000313" key="1">
    <source>
        <dbReference type="EMBL" id="SVB02325.1"/>
    </source>
</evidence>
<organism evidence="1">
    <name type="scientific">marine metagenome</name>
    <dbReference type="NCBI Taxonomy" id="408172"/>
    <lineage>
        <taxon>unclassified sequences</taxon>
        <taxon>metagenomes</taxon>
        <taxon>ecological metagenomes</taxon>
    </lineage>
</organism>
<sequence>MAKYFLDVPVSLITLETDYKDNTSDIWDKVIYLDDVEVVNGRGVIVNGKREQITWYNLDRLLAYDLSPYDETILIDGDYLIQNSVLSNVWGSVEPMLMNTASRVPSKQQEHIYEKVITDGYPSIHWFTVCYFRKCEQTEQWFTLAKEIKENNDFYSTTFGSPYTFYRNDITAAIASHVMNGYTDGWIKPLPTRQINSYAPENIIDINKGSVTLNTSEGPVRLKDTNVHLLNKLEIENNYDRFMELYG</sequence>
<protein>
    <recommendedName>
        <fullName evidence="2">Nucleotide-diphospho-sugar transferase domain-containing protein</fullName>
    </recommendedName>
</protein>
<dbReference type="EMBL" id="UINC01025887">
    <property type="protein sequence ID" value="SVB02325.1"/>
    <property type="molecule type" value="Genomic_DNA"/>
</dbReference>
<proteinExistence type="predicted"/>
<gene>
    <name evidence="1" type="ORF">METZ01_LOCUS155179</name>
</gene>
<dbReference type="AlphaFoldDB" id="A0A382AL77"/>